<organism evidence="1 2">
    <name type="scientific">Pristionchus pacificus</name>
    <name type="common">Parasitic nematode worm</name>
    <dbReference type="NCBI Taxonomy" id="54126"/>
    <lineage>
        <taxon>Eukaryota</taxon>
        <taxon>Metazoa</taxon>
        <taxon>Ecdysozoa</taxon>
        <taxon>Nematoda</taxon>
        <taxon>Chromadorea</taxon>
        <taxon>Rhabditida</taxon>
        <taxon>Rhabditina</taxon>
        <taxon>Diplogasteromorpha</taxon>
        <taxon>Diplogasteroidea</taxon>
        <taxon>Neodiplogasteridae</taxon>
        <taxon>Pristionchus</taxon>
    </lineage>
</organism>
<evidence type="ECO:0000313" key="1">
    <source>
        <dbReference type="EnsemblMetazoa" id="PPA35941.1"/>
    </source>
</evidence>
<sequence>MSSACARMKPSEYNGSKMDQDGSNLSERSKINDERPTSITRNILKLMSSSIIRFAPRLPVNREIKDQSAITHEIADQTTNALVLGRVEQEHVAVLGVRSIVARAEAIVINGCSVQLLVRPKQKHGWQPTVAVEALDVLLAHAAGRDQRLEIKDQITEIKLQRSKIKLPLLLASIEVDAANGSSSYYTQHTDTINMYLYPLAHRSQRRPPKPGLHTQSPGLGCSTKFHVASNCPNSGVFPNKNMITATLHLTRRDMNLLVVLAAVGVVEALAFWKREEIKDQDIDRGNINRIGRAALRVSVADALTTDGHVRDGVEVSEMANFQWEGQRSKIKPPHGDGSIEMLIPPVDHHQIGVERSHIEQAHAHEASAPAFTCSVSLGFSTPGRPFTREVWISPASSGCSLEYSDVQITCKDQGSEIKDQLLLHSESKPSKPLTRGKIYFFQIRFTGAIAVLQTSLATTRDQRSKITAHLVIAREPRHARRRRYAELPHALSVVRCVVLPRLPRLPVERLQMTSLYRKFAISRCGGRRKIKRSIFCSPPHRLTENFQQKILISTHLLQYPRSRSRRVAHLDHHVRHLVHLRSKIKDVTRNYKDQRPNYSTCLRSMVMFTFSFSSPLYSEGDCHHLKIKDQIPKIKDQTQTNFFVPSMANSMGCRWRTSLASHVSHCGELQRLCRNYEISRCGGLREFFEIAKFVQKKLRTVKFFEIAKFVQKNCDELLVSISGLIVDGVALELGGDS</sequence>
<reference evidence="2" key="1">
    <citation type="journal article" date="2008" name="Nat. Genet.">
        <title>The Pristionchus pacificus genome provides a unique perspective on nematode lifestyle and parasitism.</title>
        <authorList>
            <person name="Dieterich C."/>
            <person name="Clifton S.W."/>
            <person name="Schuster L.N."/>
            <person name="Chinwalla A."/>
            <person name="Delehaunty K."/>
            <person name="Dinkelacker I."/>
            <person name="Fulton L."/>
            <person name="Fulton R."/>
            <person name="Godfrey J."/>
            <person name="Minx P."/>
            <person name="Mitreva M."/>
            <person name="Roeseler W."/>
            <person name="Tian H."/>
            <person name="Witte H."/>
            <person name="Yang S.P."/>
            <person name="Wilson R.K."/>
            <person name="Sommer R.J."/>
        </authorList>
    </citation>
    <scope>NUCLEOTIDE SEQUENCE [LARGE SCALE GENOMIC DNA]</scope>
    <source>
        <strain evidence="2">PS312</strain>
    </source>
</reference>
<name>A0A2A6BLY8_PRIPA</name>
<evidence type="ECO:0000313" key="2">
    <source>
        <dbReference type="Proteomes" id="UP000005239"/>
    </source>
</evidence>
<dbReference type="EnsemblMetazoa" id="PPA35941.1">
    <property type="protein sequence ID" value="PPA35941.1"/>
    <property type="gene ID" value="WBGene00274310"/>
</dbReference>
<keyword evidence="2" id="KW-1185">Reference proteome</keyword>
<proteinExistence type="predicted"/>
<protein>
    <submittedName>
        <fullName evidence="1">Uncharacterized protein</fullName>
    </submittedName>
</protein>
<reference evidence="1" key="2">
    <citation type="submission" date="2022-06" db="UniProtKB">
        <authorList>
            <consortium name="EnsemblMetazoa"/>
        </authorList>
    </citation>
    <scope>IDENTIFICATION</scope>
    <source>
        <strain evidence="1">PS312</strain>
    </source>
</reference>
<dbReference type="AlphaFoldDB" id="A0A2A6BLY8"/>
<accession>A0A8R1YR17</accession>
<accession>A0A2A6BLY8</accession>
<gene>
    <name evidence="1" type="primary">WBGene00274310</name>
</gene>
<dbReference type="Proteomes" id="UP000005239">
    <property type="component" value="Unassembled WGS sequence"/>
</dbReference>